<dbReference type="Proteomes" id="UP000078492">
    <property type="component" value="Unassembled WGS sequence"/>
</dbReference>
<evidence type="ECO:0000256" key="1">
    <source>
        <dbReference type="SAM" id="MobiDB-lite"/>
    </source>
</evidence>
<protein>
    <submittedName>
        <fullName evidence="2">Uncharacterized protein</fullName>
    </submittedName>
</protein>
<accession>A0A151ISR9</accession>
<dbReference type="EMBL" id="KQ981071">
    <property type="protein sequence ID" value="KYN09811.1"/>
    <property type="molecule type" value="Genomic_DNA"/>
</dbReference>
<evidence type="ECO:0000313" key="3">
    <source>
        <dbReference type="Proteomes" id="UP000078492"/>
    </source>
</evidence>
<name>A0A151ISR9_9HYME</name>
<proteinExistence type="predicted"/>
<keyword evidence="3" id="KW-1185">Reference proteome</keyword>
<reference evidence="2 3" key="1">
    <citation type="submission" date="2015-09" db="EMBL/GenBank/DDBJ databases">
        <title>Trachymyrmex cornetzi WGS genome.</title>
        <authorList>
            <person name="Nygaard S."/>
            <person name="Hu H."/>
            <person name="Boomsma J."/>
            <person name="Zhang G."/>
        </authorList>
    </citation>
    <scope>NUCLEOTIDE SEQUENCE [LARGE SCALE GENOMIC DNA]</scope>
    <source>
        <strain evidence="2">Tcor2-1</strain>
        <tissue evidence="2">Whole body</tissue>
    </source>
</reference>
<gene>
    <name evidence="2" type="ORF">ALC57_18064</name>
</gene>
<sequence>MSVRSMNKTLVIEIVNREEHAVAVCAHSTKWKQRARARGQLWDSCIAWRLIYSENFHRDTIPSSPLTTLRATKLDKARPTTRSAAHPQRDHKIRHPKQILL</sequence>
<dbReference type="AlphaFoldDB" id="A0A151ISR9"/>
<evidence type="ECO:0000313" key="2">
    <source>
        <dbReference type="EMBL" id="KYN09811.1"/>
    </source>
</evidence>
<organism evidence="2 3">
    <name type="scientific">Trachymyrmex cornetzi</name>
    <dbReference type="NCBI Taxonomy" id="471704"/>
    <lineage>
        <taxon>Eukaryota</taxon>
        <taxon>Metazoa</taxon>
        <taxon>Ecdysozoa</taxon>
        <taxon>Arthropoda</taxon>
        <taxon>Hexapoda</taxon>
        <taxon>Insecta</taxon>
        <taxon>Pterygota</taxon>
        <taxon>Neoptera</taxon>
        <taxon>Endopterygota</taxon>
        <taxon>Hymenoptera</taxon>
        <taxon>Apocrita</taxon>
        <taxon>Aculeata</taxon>
        <taxon>Formicoidea</taxon>
        <taxon>Formicidae</taxon>
        <taxon>Myrmicinae</taxon>
        <taxon>Trachymyrmex</taxon>
    </lineage>
</organism>
<feature type="compositionally biased region" description="Basic residues" evidence="1">
    <location>
        <begin position="89"/>
        <end position="101"/>
    </location>
</feature>
<feature type="region of interest" description="Disordered" evidence="1">
    <location>
        <begin position="72"/>
        <end position="101"/>
    </location>
</feature>